<dbReference type="Pfam" id="PF06693">
    <property type="entry name" value="DUF1190"/>
    <property type="match status" value="1"/>
</dbReference>
<evidence type="ECO:0000313" key="2">
    <source>
        <dbReference type="Proteomes" id="UP000001062"/>
    </source>
</evidence>
<dbReference type="KEGG" id="mme:Marme_3268"/>
<dbReference type="InterPro" id="IPR009576">
    <property type="entry name" value="Biofilm_formation_YgiB"/>
</dbReference>
<dbReference type="OrthoDB" id="5903948at2"/>
<dbReference type="Proteomes" id="UP000001062">
    <property type="component" value="Chromosome"/>
</dbReference>
<dbReference type="STRING" id="717774.Marme_3268"/>
<dbReference type="HOGENOM" id="CLU_095624_0_0_6"/>
<dbReference type="PATRIC" id="fig|717774.3.peg.3363"/>
<dbReference type="eggNOG" id="COG5463">
    <property type="taxonomic scope" value="Bacteria"/>
</dbReference>
<dbReference type="EMBL" id="CP002583">
    <property type="protein sequence ID" value="ADZ92484.1"/>
    <property type="molecule type" value="Genomic_DNA"/>
</dbReference>
<dbReference type="RefSeq" id="WP_013662386.1">
    <property type="nucleotide sequence ID" value="NC_015276.1"/>
</dbReference>
<reference evidence="1 2" key="1">
    <citation type="journal article" date="2012" name="Stand. Genomic Sci.">
        <title>Complete genome sequence of the melanogenic marine bacterium Marinomonas mediterranea type strain (MMB-1(T)).</title>
        <authorList>
            <person name="Lucas-Elio P."/>
            <person name="Goodwin L."/>
            <person name="Woyke T."/>
            <person name="Pitluck S."/>
            <person name="Nolan M."/>
            <person name="Kyrpides N.C."/>
            <person name="Detter J.C."/>
            <person name="Copeland A."/>
            <person name="Teshima H."/>
            <person name="Bruce D."/>
            <person name="Detter C."/>
            <person name="Tapia R."/>
            <person name="Han S."/>
            <person name="Land M.L."/>
            <person name="Ivanova N."/>
            <person name="Mikhailova N."/>
            <person name="Johnston A.W."/>
            <person name="Sanchez-Amat A."/>
        </authorList>
    </citation>
    <scope>NUCLEOTIDE SEQUENCE [LARGE SCALE GENOMIC DNA]</scope>
    <source>
        <strain evidence="2">ATCC 700492 / JCM 21426 / NBRC 103028 / MMB-1</strain>
    </source>
</reference>
<gene>
    <name evidence="1" type="ordered locus">Marme_3268</name>
</gene>
<name>F2K3P5_MARM1</name>
<evidence type="ECO:0000313" key="1">
    <source>
        <dbReference type="EMBL" id="ADZ92484.1"/>
    </source>
</evidence>
<protein>
    <submittedName>
        <fullName evidence="1">Uncharacterized protein</fullName>
    </submittedName>
</protein>
<sequence length="201" mass="22028" precursor="true">MKRSQYISLNKMRKEGPKHPAFRPLTLAIAAITLTACSQPDEEVKVVSSVEDCTANTTLSLQQCQVAYQKAIEESVRTGPRYGSERQCEEDFGYDQCIRPQSSGFFMPMLTGFMIGNMLNNRAYTYNPVYQYRNSGSSYRNRLMTADGAIIGTPGKRSYSVPPSALKPKPKVTRTVSRGGFGAVASAKSNWGGGKSKGWGG</sequence>
<dbReference type="AlphaFoldDB" id="F2K3P5"/>
<proteinExistence type="predicted"/>
<keyword evidence="2" id="KW-1185">Reference proteome</keyword>
<organism evidence="1 2">
    <name type="scientific">Marinomonas mediterranea (strain ATCC 700492 / JCM 21426 / NBRC 103028 / MMB-1)</name>
    <dbReference type="NCBI Taxonomy" id="717774"/>
    <lineage>
        <taxon>Bacteria</taxon>
        <taxon>Pseudomonadati</taxon>
        <taxon>Pseudomonadota</taxon>
        <taxon>Gammaproteobacteria</taxon>
        <taxon>Oceanospirillales</taxon>
        <taxon>Oceanospirillaceae</taxon>
        <taxon>Marinomonas</taxon>
    </lineage>
</organism>
<accession>F2K3P5</accession>